<dbReference type="OrthoDB" id="7916805at2"/>
<sequence>MIRYSTAFATVLLATTSVAAASELAPGNGHSIRLGPVTGAVYYTVEPDGYRVVATLASGADSQPVRFVSTLGPGQHMMISLPQAVGQPSLDFKIMRYGTTVLVREPAAIPVADPMEQASIQDALDR</sequence>
<comment type="caution">
    <text evidence="2">The sequence shown here is derived from an EMBL/GenBank/DDBJ whole genome shotgun (WGS) entry which is preliminary data.</text>
</comment>
<name>A0A562PCS7_9HYPH</name>
<dbReference type="RefSeq" id="WP_145713113.1">
    <property type="nucleotide sequence ID" value="NZ_BSPF01000125.1"/>
</dbReference>
<gene>
    <name evidence="2" type="ORF">IQ26_00604</name>
</gene>
<evidence type="ECO:0000313" key="2">
    <source>
        <dbReference type="EMBL" id="TWI42231.1"/>
    </source>
</evidence>
<protein>
    <recommendedName>
        <fullName evidence="4">DUF2846 domain-containing protein</fullName>
    </recommendedName>
</protein>
<reference evidence="2 3" key="1">
    <citation type="journal article" date="2015" name="Stand. Genomic Sci.">
        <title>Genomic Encyclopedia of Bacterial and Archaeal Type Strains, Phase III: the genomes of soil and plant-associated and newly described type strains.</title>
        <authorList>
            <person name="Whitman W.B."/>
            <person name="Woyke T."/>
            <person name="Klenk H.P."/>
            <person name="Zhou Y."/>
            <person name="Lilburn T.G."/>
            <person name="Beck B.J."/>
            <person name="De Vos P."/>
            <person name="Vandamme P."/>
            <person name="Eisen J.A."/>
            <person name="Garrity G."/>
            <person name="Hugenholtz P."/>
            <person name="Kyrpides N.C."/>
        </authorList>
    </citation>
    <scope>NUCLEOTIDE SEQUENCE [LARGE SCALE GENOMIC DNA]</scope>
    <source>
        <strain evidence="2 3">CGMCC 1.2546</strain>
    </source>
</reference>
<keyword evidence="3" id="KW-1185">Reference proteome</keyword>
<evidence type="ECO:0000256" key="1">
    <source>
        <dbReference type="SAM" id="SignalP"/>
    </source>
</evidence>
<organism evidence="2 3">
    <name type="scientific">Mesorhizobium tianshanense</name>
    <dbReference type="NCBI Taxonomy" id="39844"/>
    <lineage>
        <taxon>Bacteria</taxon>
        <taxon>Pseudomonadati</taxon>
        <taxon>Pseudomonadota</taxon>
        <taxon>Alphaproteobacteria</taxon>
        <taxon>Hyphomicrobiales</taxon>
        <taxon>Phyllobacteriaceae</taxon>
        <taxon>Mesorhizobium</taxon>
    </lineage>
</organism>
<feature type="signal peptide" evidence="1">
    <location>
        <begin position="1"/>
        <end position="20"/>
    </location>
</feature>
<feature type="chain" id="PRO_5021800212" description="DUF2846 domain-containing protein" evidence="1">
    <location>
        <begin position="21"/>
        <end position="126"/>
    </location>
</feature>
<evidence type="ECO:0000313" key="3">
    <source>
        <dbReference type="Proteomes" id="UP000317122"/>
    </source>
</evidence>
<dbReference type="AlphaFoldDB" id="A0A562PCS7"/>
<dbReference type="Proteomes" id="UP000317122">
    <property type="component" value="Unassembled WGS sequence"/>
</dbReference>
<proteinExistence type="predicted"/>
<accession>A0A562PCS7</accession>
<evidence type="ECO:0008006" key="4">
    <source>
        <dbReference type="Google" id="ProtNLM"/>
    </source>
</evidence>
<keyword evidence="1" id="KW-0732">Signal</keyword>
<dbReference type="EMBL" id="VLKT01000003">
    <property type="protein sequence ID" value="TWI42231.1"/>
    <property type="molecule type" value="Genomic_DNA"/>
</dbReference>